<evidence type="ECO:0000256" key="1">
    <source>
        <dbReference type="SAM" id="MobiDB-lite"/>
    </source>
</evidence>
<dbReference type="AlphaFoldDB" id="A0A1X6PHS0"/>
<reference evidence="2 3" key="1">
    <citation type="submission" date="2017-03" db="EMBL/GenBank/DDBJ databases">
        <title>WGS assembly of Porphyra umbilicalis.</title>
        <authorList>
            <person name="Brawley S.H."/>
            <person name="Blouin N.A."/>
            <person name="Ficko-Blean E."/>
            <person name="Wheeler G.L."/>
            <person name="Lohr M."/>
            <person name="Goodson H.V."/>
            <person name="Jenkins J.W."/>
            <person name="Blaby-Haas C.E."/>
            <person name="Helliwell K.E."/>
            <person name="Chan C."/>
            <person name="Marriage T."/>
            <person name="Bhattacharya D."/>
            <person name="Klein A.S."/>
            <person name="Badis Y."/>
            <person name="Brodie J."/>
            <person name="Cao Y."/>
            <person name="Collen J."/>
            <person name="Dittami S.M."/>
            <person name="Gachon C.M."/>
            <person name="Green B.R."/>
            <person name="Karpowicz S."/>
            <person name="Kim J.W."/>
            <person name="Kudahl U."/>
            <person name="Lin S."/>
            <person name="Michel G."/>
            <person name="Mittag M."/>
            <person name="Olson B.J."/>
            <person name="Pangilinan J."/>
            <person name="Peng Y."/>
            <person name="Qiu H."/>
            <person name="Shu S."/>
            <person name="Singer J.T."/>
            <person name="Smith A.G."/>
            <person name="Sprecher B.N."/>
            <person name="Wagner V."/>
            <person name="Wang W."/>
            <person name="Wang Z.-Y."/>
            <person name="Yan J."/>
            <person name="Yarish C."/>
            <person name="Zoeuner-Riek S."/>
            <person name="Zhuang Y."/>
            <person name="Zou Y."/>
            <person name="Lindquist E.A."/>
            <person name="Grimwood J."/>
            <person name="Barry K."/>
            <person name="Rokhsar D.S."/>
            <person name="Schmutz J."/>
            <person name="Stiller J.W."/>
            <person name="Grossman A.R."/>
            <person name="Prochnik S.E."/>
        </authorList>
    </citation>
    <scope>NUCLEOTIDE SEQUENCE [LARGE SCALE GENOMIC DNA]</scope>
    <source>
        <strain evidence="2">4086291</strain>
    </source>
</reference>
<accession>A0A1X6PHS0</accession>
<name>A0A1X6PHS0_PORUM</name>
<organism evidence="2 3">
    <name type="scientific">Porphyra umbilicalis</name>
    <name type="common">Purple laver</name>
    <name type="synonym">Red alga</name>
    <dbReference type="NCBI Taxonomy" id="2786"/>
    <lineage>
        <taxon>Eukaryota</taxon>
        <taxon>Rhodophyta</taxon>
        <taxon>Bangiophyceae</taxon>
        <taxon>Bangiales</taxon>
        <taxon>Bangiaceae</taxon>
        <taxon>Porphyra</taxon>
    </lineage>
</organism>
<evidence type="ECO:0000313" key="2">
    <source>
        <dbReference type="EMBL" id="OSX80213.1"/>
    </source>
</evidence>
<gene>
    <name evidence="2" type="ORF">BU14_0057s0033</name>
</gene>
<feature type="region of interest" description="Disordered" evidence="1">
    <location>
        <begin position="82"/>
        <end position="108"/>
    </location>
</feature>
<dbReference type="EMBL" id="KV918779">
    <property type="protein sequence ID" value="OSX80213.1"/>
    <property type="molecule type" value="Genomic_DNA"/>
</dbReference>
<keyword evidence="3" id="KW-1185">Reference proteome</keyword>
<evidence type="ECO:0000313" key="3">
    <source>
        <dbReference type="Proteomes" id="UP000218209"/>
    </source>
</evidence>
<protein>
    <submittedName>
        <fullName evidence="2">Uncharacterized protein</fullName>
    </submittedName>
</protein>
<proteinExistence type="predicted"/>
<sequence>MRRRRVGTVARIAARRGDSRTAGGRMGGRRGRAAARRRLLCAVSHLARGASPSCSTAGVGARHAELPQSPLREFAPWTWRSGQCRRGGQPTSSSAARPAGAFGTGRRRPVFDGGGVAPVVVADRGCPPVRSRRLARGQARGMGLLRGGLRCWASGGWGGASGDGVAVTADAVGSANPSSLVGGLRGRRRRYCHGGCWARRRSVRRFSFRASARGRGCSSRSAGLSCVWGRGDGGASGNAGLLGGKRRCGENGRARVGGGGGAAGSDTIGRCVCRSCLALSLRVSIVTVQYKQVCPNE</sequence>
<dbReference type="Proteomes" id="UP000218209">
    <property type="component" value="Unassembled WGS sequence"/>
</dbReference>